<gene>
    <name evidence="7" type="ORF">MYCTH_2135036</name>
</gene>
<sequence>MIDQDGLVRGHRRCRVAGLSRWLESEVTLCSELNIKYEMEKKAGDKNVEHGCAPMGLYIVDDAYVDPVPPADAWAAFLASRFSKRKELYEKFSDHEREIVRKELRRIRHLREYFEEHRLSGTDSTTLLASLEKAHHAWRSQAGRGCKEELHRLEVGIARSSGYRRQQLNRQRLILKKVEQWSQPNYQYEELRNSVAPESFVPGLDAIDYNVDDNPAEPNYGYNGWIMAFKKGKGGVTLDHPLCHGKFPHQKIAMQKLLYDEERTPLKRSPDRTQLRYFHLQANNMKWDAIARYYEEDSSQLDPTRGLSQRGLYQPSTKKTQSNTEKLLKRELWHGQERGGGSNHLPPHSRQIRPRCAFVPSAPWKEDTGDQPGSTPQDHGQGQGQVRHSEGSLQETTETYLRSSESRDIVLFMPYLHWEIEKRLARMTNVIRKTQHVHERQFAFERDSKRRGTWSSVVERARAMASRMDSTASELGGWSYDAPPWRPQSPLGRYIWLAAKLYQLIDEAADWRLITDHLCTQSPLHPRRTLEQYYNWTSEDTAHRDRQQVVYRGTRMRNDPEAIPRVVVVDQLWLWILDENTILTAFPRRWGRNNPDPSAVHRAIRDRLGAADTKQITSIYELALVIIDECSKVFFDRTKPDLRPEVVDMFGSAISNISEKKTEAYERFGRDVKRMNNQDPLQTDEELLRKTLNIKFEWSVLMEAQNVIDQLQIMQEIFTQQITVMGDFEKALRGLSSDPPDGLKTAIDRAGQLILDMKLRRDELANLEKRQANTRSQLRELLDMKQQQAGIIEAKAAIRRADETVIQGRSIVVFTVVTIFFLPLSFFATVFGMNAQELDSGTMSMGTQFMWMFVLSSIVITLSLALAFNEQARQWVFRAFRSCFVFLIRPVVNRNKNDSSNLAAASPRAIREFMLTKQKEWEGTDGATSTGSLPLHRNEEPKKGVTARLTQLWRRESV</sequence>
<feature type="transmembrane region" description="Helical" evidence="6">
    <location>
        <begin position="811"/>
        <end position="831"/>
    </location>
</feature>
<evidence type="ECO:0000313" key="8">
    <source>
        <dbReference type="Proteomes" id="UP000007322"/>
    </source>
</evidence>
<dbReference type="KEGG" id="mtm:MYCTH_2135036"/>
<organism evidence="7 8">
    <name type="scientific">Thermothelomyces thermophilus (strain ATCC 42464 / BCRC 31852 / DSM 1799)</name>
    <name type="common">Sporotrichum thermophile</name>
    <dbReference type="NCBI Taxonomy" id="573729"/>
    <lineage>
        <taxon>Eukaryota</taxon>
        <taxon>Fungi</taxon>
        <taxon>Dikarya</taxon>
        <taxon>Ascomycota</taxon>
        <taxon>Pezizomycotina</taxon>
        <taxon>Sordariomycetes</taxon>
        <taxon>Sordariomycetidae</taxon>
        <taxon>Sordariales</taxon>
        <taxon>Chaetomiaceae</taxon>
        <taxon>Thermothelomyces</taxon>
    </lineage>
</organism>
<evidence type="ECO:0000256" key="1">
    <source>
        <dbReference type="ARBA" id="ARBA00004141"/>
    </source>
</evidence>
<keyword evidence="2 6" id="KW-0812">Transmembrane</keyword>
<comment type="subcellular location">
    <subcellularLocation>
        <location evidence="1">Membrane</location>
        <topology evidence="1">Multi-pass membrane protein</topology>
    </subcellularLocation>
</comment>
<dbReference type="eggNOG" id="KOG4177">
    <property type="taxonomic scope" value="Eukaryota"/>
</dbReference>
<dbReference type="PANTHER" id="PTHR47685:SF1">
    <property type="entry name" value="MAGNESIUM TRANSPORT PROTEIN CORA"/>
    <property type="match status" value="1"/>
</dbReference>
<dbReference type="AlphaFoldDB" id="G2QJB3"/>
<protein>
    <submittedName>
        <fullName evidence="7">Uncharacterized protein</fullName>
    </submittedName>
</protein>
<dbReference type="EMBL" id="CP003006">
    <property type="protein sequence ID" value="AEO59670.1"/>
    <property type="molecule type" value="Genomic_DNA"/>
</dbReference>
<keyword evidence="4 6" id="KW-0472">Membrane</keyword>
<keyword evidence="8" id="KW-1185">Reference proteome</keyword>
<feature type="region of interest" description="Disordered" evidence="5">
    <location>
        <begin position="361"/>
        <end position="400"/>
    </location>
</feature>
<dbReference type="Pfam" id="PF01544">
    <property type="entry name" value="CorA"/>
    <property type="match status" value="1"/>
</dbReference>
<dbReference type="PANTHER" id="PTHR47685">
    <property type="entry name" value="MAGNESIUM TRANSPORT PROTEIN CORA"/>
    <property type="match status" value="1"/>
</dbReference>
<dbReference type="OrthoDB" id="341259at2759"/>
<evidence type="ECO:0000256" key="6">
    <source>
        <dbReference type="SAM" id="Phobius"/>
    </source>
</evidence>
<evidence type="ECO:0000256" key="5">
    <source>
        <dbReference type="SAM" id="MobiDB-lite"/>
    </source>
</evidence>
<keyword evidence="3 6" id="KW-1133">Transmembrane helix</keyword>
<dbReference type="GO" id="GO:0046873">
    <property type="term" value="F:metal ion transmembrane transporter activity"/>
    <property type="evidence" value="ECO:0007669"/>
    <property type="project" value="InterPro"/>
</dbReference>
<dbReference type="SUPFAM" id="SSF144083">
    <property type="entry name" value="Magnesium transport protein CorA, transmembrane region"/>
    <property type="match status" value="1"/>
</dbReference>
<evidence type="ECO:0000256" key="3">
    <source>
        <dbReference type="ARBA" id="ARBA00022989"/>
    </source>
</evidence>
<dbReference type="RefSeq" id="XP_003664915.1">
    <property type="nucleotide sequence ID" value="XM_003664867.1"/>
</dbReference>
<evidence type="ECO:0000256" key="4">
    <source>
        <dbReference type="ARBA" id="ARBA00023136"/>
    </source>
</evidence>
<dbReference type="InterPro" id="IPR050829">
    <property type="entry name" value="CorA_MIT"/>
</dbReference>
<dbReference type="InParanoid" id="G2QJB3"/>
<dbReference type="HOGENOM" id="CLU_006096_0_0_1"/>
<evidence type="ECO:0000313" key="7">
    <source>
        <dbReference type="EMBL" id="AEO59670.1"/>
    </source>
</evidence>
<evidence type="ECO:0000256" key="2">
    <source>
        <dbReference type="ARBA" id="ARBA00022692"/>
    </source>
</evidence>
<dbReference type="STRING" id="573729.G2QJB3"/>
<dbReference type="InterPro" id="IPR045863">
    <property type="entry name" value="CorA_TM1_TM2"/>
</dbReference>
<proteinExistence type="predicted"/>
<feature type="compositionally biased region" description="Polar residues" evidence="5">
    <location>
        <begin position="314"/>
        <end position="324"/>
    </location>
</feature>
<dbReference type="GO" id="GO:0016020">
    <property type="term" value="C:membrane"/>
    <property type="evidence" value="ECO:0007669"/>
    <property type="project" value="UniProtKB-SubCell"/>
</dbReference>
<accession>G2QJB3</accession>
<name>G2QJB3_THET4</name>
<dbReference type="Proteomes" id="UP000007322">
    <property type="component" value="Chromosome 5"/>
</dbReference>
<dbReference type="Gene3D" id="1.20.58.340">
    <property type="entry name" value="Magnesium transport protein CorA, transmembrane region"/>
    <property type="match status" value="1"/>
</dbReference>
<feature type="region of interest" description="Disordered" evidence="5">
    <location>
        <begin position="923"/>
        <end position="944"/>
    </location>
</feature>
<dbReference type="GeneID" id="11506787"/>
<feature type="transmembrane region" description="Helical" evidence="6">
    <location>
        <begin position="851"/>
        <end position="869"/>
    </location>
</feature>
<dbReference type="VEuPathDB" id="FungiDB:MYCTH_2135036"/>
<feature type="region of interest" description="Disordered" evidence="5">
    <location>
        <begin position="298"/>
        <end position="324"/>
    </location>
</feature>
<feature type="compositionally biased region" description="Polar residues" evidence="5">
    <location>
        <begin position="371"/>
        <end position="400"/>
    </location>
</feature>
<dbReference type="InterPro" id="IPR002523">
    <property type="entry name" value="MgTranspt_CorA/ZnTranspt_ZntB"/>
</dbReference>
<reference evidence="7 8" key="1">
    <citation type="journal article" date="2011" name="Nat. Biotechnol.">
        <title>Comparative genomic analysis of the thermophilic biomass-degrading fungi Myceliophthora thermophila and Thielavia terrestris.</title>
        <authorList>
            <person name="Berka R.M."/>
            <person name="Grigoriev I.V."/>
            <person name="Otillar R."/>
            <person name="Salamov A."/>
            <person name="Grimwood J."/>
            <person name="Reid I."/>
            <person name="Ishmael N."/>
            <person name="John T."/>
            <person name="Darmond C."/>
            <person name="Moisan M.-C."/>
            <person name="Henrissat B."/>
            <person name="Coutinho P.M."/>
            <person name="Lombard V."/>
            <person name="Natvig D.O."/>
            <person name="Lindquist E."/>
            <person name="Schmutz J."/>
            <person name="Lucas S."/>
            <person name="Harris P."/>
            <person name="Powlowski J."/>
            <person name="Bellemare A."/>
            <person name="Taylor D."/>
            <person name="Butler G."/>
            <person name="de Vries R.P."/>
            <person name="Allijn I.E."/>
            <person name="van den Brink J."/>
            <person name="Ushinsky S."/>
            <person name="Storms R."/>
            <person name="Powell A.J."/>
            <person name="Paulsen I.T."/>
            <person name="Elbourne L.D.H."/>
            <person name="Baker S.E."/>
            <person name="Magnuson J."/>
            <person name="LaBoissiere S."/>
            <person name="Clutterbuck A.J."/>
            <person name="Martinez D."/>
            <person name="Wogulis M."/>
            <person name="de Leon A.L."/>
            <person name="Rey M.W."/>
            <person name="Tsang A."/>
        </authorList>
    </citation>
    <scope>NUCLEOTIDE SEQUENCE [LARGE SCALE GENOMIC DNA]</scope>
    <source>
        <strain evidence="8">ATCC 42464 / BCRC 31852 / DSM 1799</strain>
    </source>
</reference>
<dbReference type="OMA" id="WVEDAIA"/>